<dbReference type="PROSITE" id="PS50112">
    <property type="entry name" value="PAS"/>
    <property type="match status" value="2"/>
</dbReference>
<feature type="coiled-coil region" evidence="1">
    <location>
        <begin position="129"/>
        <end position="156"/>
    </location>
</feature>
<dbReference type="CDD" id="cd01949">
    <property type="entry name" value="GGDEF"/>
    <property type="match status" value="1"/>
</dbReference>
<dbReference type="SUPFAM" id="SSF141868">
    <property type="entry name" value="EAL domain-like"/>
    <property type="match status" value="1"/>
</dbReference>
<feature type="domain" description="PAS" evidence="2">
    <location>
        <begin position="146"/>
        <end position="220"/>
    </location>
</feature>
<dbReference type="InterPro" id="IPR013655">
    <property type="entry name" value="PAS_fold_3"/>
</dbReference>
<dbReference type="InterPro" id="IPR000014">
    <property type="entry name" value="PAS"/>
</dbReference>
<dbReference type="InterPro" id="IPR035919">
    <property type="entry name" value="EAL_sf"/>
</dbReference>
<dbReference type="PANTHER" id="PTHR44757">
    <property type="entry name" value="DIGUANYLATE CYCLASE DGCP"/>
    <property type="match status" value="1"/>
</dbReference>
<dbReference type="InterPro" id="IPR001610">
    <property type="entry name" value="PAC"/>
</dbReference>
<evidence type="ECO:0000313" key="7">
    <source>
        <dbReference type="Proteomes" id="UP001172738"/>
    </source>
</evidence>
<dbReference type="SMART" id="SM00267">
    <property type="entry name" value="GGDEF"/>
    <property type="match status" value="1"/>
</dbReference>
<dbReference type="InterPro" id="IPR052155">
    <property type="entry name" value="Biofilm_reg_signaling"/>
</dbReference>
<dbReference type="SUPFAM" id="SSF55785">
    <property type="entry name" value="PYP-like sensor domain (PAS domain)"/>
    <property type="match status" value="2"/>
</dbReference>
<feature type="domain" description="PAC" evidence="3">
    <location>
        <begin position="226"/>
        <end position="277"/>
    </location>
</feature>
<feature type="domain" description="GGDEF" evidence="5">
    <location>
        <begin position="309"/>
        <end position="441"/>
    </location>
</feature>
<dbReference type="Pfam" id="PF00563">
    <property type="entry name" value="EAL"/>
    <property type="match status" value="1"/>
</dbReference>
<dbReference type="InterPro" id="IPR000160">
    <property type="entry name" value="GGDEF_dom"/>
</dbReference>
<dbReference type="InterPro" id="IPR035965">
    <property type="entry name" value="PAS-like_dom_sf"/>
</dbReference>
<dbReference type="InterPro" id="IPR029787">
    <property type="entry name" value="Nucleotide_cyclase"/>
</dbReference>
<keyword evidence="1" id="KW-0175">Coiled coil</keyword>
<dbReference type="SMART" id="SM00091">
    <property type="entry name" value="PAS"/>
    <property type="match status" value="2"/>
</dbReference>
<dbReference type="PROSITE" id="PS50113">
    <property type="entry name" value="PAC"/>
    <property type="match status" value="2"/>
</dbReference>
<evidence type="ECO:0000313" key="6">
    <source>
        <dbReference type="EMBL" id="MDN4472561.1"/>
    </source>
</evidence>
<dbReference type="SMART" id="SM00052">
    <property type="entry name" value="EAL"/>
    <property type="match status" value="1"/>
</dbReference>
<reference evidence="6" key="1">
    <citation type="submission" date="2023-06" db="EMBL/GenBank/DDBJ databases">
        <title>SYSU T00b26.</title>
        <authorList>
            <person name="Gao L."/>
            <person name="Fang B.-Z."/>
            <person name="Li W.-J."/>
        </authorList>
    </citation>
    <scope>NUCLEOTIDE SEQUENCE</scope>
    <source>
        <strain evidence="6">SYSU T00b26</strain>
    </source>
</reference>
<dbReference type="PANTHER" id="PTHR44757:SF2">
    <property type="entry name" value="BIOFILM ARCHITECTURE MAINTENANCE PROTEIN MBAA"/>
    <property type="match status" value="1"/>
</dbReference>
<gene>
    <name evidence="6" type="ORF">QQX04_06100</name>
</gene>
<feature type="domain" description="PAS" evidence="2">
    <location>
        <begin position="19"/>
        <end position="89"/>
    </location>
</feature>
<feature type="domain" description="PAC" evidence="3">
    <location>
        <begin position="93"/>
        <end position="145"/>
    </location>
</feature>
<dbReference type="SMART" id="SM00086">
    <property type="entry name" value="PAC"/>
    <property type="match status" value="2"/>
</dbReference>
<dbReference type="InterPro" id="IPR043128">
    <property type="entry name" value="Rev_trsase/Diguanyl_cyclase"/>
</dbReference>
<protein>
    <submittedName>
        <fullName evidence="6">EAL domain-containing protein</fullName>
    </submittedName>
</protein>
<comment type="caution">
    <text evidence="6">The sequence shown here is derived from an EMBL/GenBank/DDBJ whole genome shotgun (WGS) entry which is preliminary data.</text>
</comment>
<dbReference type="NCBIfam" id="TIGR00229">
    <property type="entry name" value="sensory_box"/>
    <property type="match status" value="2"/>
</dbReference>
<name>A0ABT8G094_9MICO</name>
<dbReference type="Gene3D" id="3.30.450.20">
    <property type="entry name" value="PAS domain"/>
    <property type="match status" value="2"/>
</dbReference>
<dbReference type="CDD" id="cd01948">
    <property type="entry name" value="EAL"/>
    <property type="match status" value="1"/>
</dbReference>
<evidence type="ECO:0000256" key="1">
    <source>
        <dbReference type="SAM" id="Coils"/>
    </source>
</evidence>
<evidence type="ECO:0000259" key="5">
    <source>
        <dbReference type="PROSITE" id="PS50887"/>
    </source>
</evidence>
<accession>A0ABT8G094</accession>
<keyword evidence="7" id="KW-1185">Reference proteome</keyword>
<dbReference type="Pfam" id="PF00990">
    <property type="entry name" value="GGDEF"/>
    <property type="match status" value="1"/>
</dbReference>
<dbReference type="Pfam" id="PF08447">
    <property type="entry name" value="PAS_3"/>
    <property type="match status" value="2"/>
</dbReference>
<dbReference type="Proteomes" id="UP001172738">
    <property type="component" value="Unassembled WGS sequence"/>
</dbReference>
<evidence type="ECO:0000259" key="2">
    <source>
        <dbReference type="PROSITE" id="PS50112"/>
    </source>
</evidence>
<dbReference type="CDD" id="cd00130">
    <property type="entry name" value="PAS"/>
    <property type="match status" value="2"/>
</dbReference>
<evidence type="ECO:0000259" key="3">
    <source>
        <dbReference type="PROSITE" id="PS50113"/>
    </source>
</evidence>
<proteinExistence type="predicted"/>
<dbReference type="Gene3D" id="3.30.70.270">
    <property type="match status" value="1"/>
</dbReference>
<dbReference type="PROSITE" id="PS50883">
    <property type="entry name" value="EAL"/>
    <property type="match status" value="1"/>
</dbReference>
<dbReference type="PROSITE" id="PS50887">
    <property type="entry name" value="GGDEF"/>
    <property type="match status" value="1"/>
</dbReference>
<sequence length="707" mass="77412">MSEPHASTPAHDADDAASRLAQLEAILQLAPVGIGLVDSHGRTTMTNGALHRMLGYTPEEFASLSWADYTHPDDVETNAEFSRQLAAGEIETFEMEKRFRRKDGGWVWTALTVSLVRKEDGTPAYEIGMTTDITERKRLESELRAAEERYRMLVERVPAVVYSAEPGQRGRWHYVSPQIEEMLGFTAQEWIADPELWWNQVDPADRDRLMETEAAMLAEGPRSERRGDTYRMFRRDGTPLWVRDDSIVLYDQAGRPMIQGVIVDVTQEKALEAKLGHDAYHDALTGLPNRTLFRDRVAEALSEPVRGEHRTVVLFIDLDNFKAVNDTFGHATGDEVVVAAARRIRSSARENDIAARLGGDEFAVMLTHSTAEEAEALANRILNGLQGSPIAFSGGTALVGASIGIAIAEHGETTETLLRNADLAMYQAKARGRGRHVTYESDMHQGAVAQFKLDEALQLAVAAGTISLAFQPIADLGTGRVVGVEALARWYDANLGVVPPSVFIPAAEQAGLIHELGRQVLVRACTELVQWRDMTGNVAFVTVNVSPLQFEDELFPEFVMTVLEDRGLEPASLILEVTEGLLLEECSRDTLATLRAGGIRVAIDDFGTGYSSLSYLRDLPVDMIKIDQAFVGLADSSDSDRDFLGALIGLVRTLSLTPVAEGIETQSQLAEVRATGCAYGQGYLLARPGPMAMIPAVIENIAENAHA</sequence>
<dbReference type="NCBIfam" id="TIGR00254">
    <property type="entry name" value="GGDEF"/>
    <property type="match status" value="1"/>
</dbReference>
<dbReference type="InterPro" id="IPR000700">
    <property type="entry name" value="PAS-assoc_C"/>
</dbReference>
<dbReference type="EMBL" id="JAUHPV010000003">
    <property type="protein sequence ID" value="MDN4472561.1"/>
    <property type="molecule type" value="Genomic_DNA"/>
</dbReference>
<dbReference type="RefSeq" id="WP_301127237.1">
    <property type="nucleotide sequence ID" value="NZ_JAUHPV010000003.1"/>
</dbReference>
<dbReference type="SUPFAM" id="SSF55073">
    <property type="entry name" value="Nucleotide cyclase"/>
    <property type="match status" value="1"/>
</dbReference>
<dbReference type="Gene3D" id="3.20.20.450">
    <property type="entry name" value="EAL domain"/>
    <property type="match status" value="1"/>
</dbReference>
<organism evidence="6 7">
    <name type="scientific">Demequina zhanjiangensis</name>
    <dbReference type="NCBI Taxonomy" id="3051659"/>
    <lineage>
        <taxon>Bacteria</taxon>
        <taxon>Bacillati</taxon>
        <taxon>Actinomycetota</taxon>
        <taxon>Actinomycetes</taxon>
        <taxon>Micrococcales</taxon>
        <taxon>Demequinaceae</taxon>
        <taxon>Demequina</taxon>
    </lineage>
</organism>
<evidence type="ECO:0000259" key="4">
    <source>
        <dbReference type="PROSITE" id="PS50883"/>
    </source>
</evidence>
<dbReference type="InterPro" id="IPR001633">
    <property type="entry name" value="EAL_dom"/>
</dbReference>
<feature type="domain" description="EAL" evidence="4">
    <location>
        <begin position="450"/>
        <end position="702"/>
    </location>
</feature>